<dbReference type="RefSeq" id="WP_079475933.1">
    <property type="nucleotide sequence ID" value="NZ_BJUN01000011.1"/>
</dbReference>
<dbReference type="Pfam" id="PF13411">
    <property type="entry name" value="MerR_1"/>
    <property type="match status" value="1"/>
</dbReference>
<dbReference type="InterPro" id="IPR000551">
    <property type="entry name" value="MerR-type_HTH_dom"/>
</dbReference>
<dbReference type="AlphaFoldDB" id="A0A510Y745"/>
<feature type="coiled-coil region" evidence="2">
    <location>
        <begin position="93"/>
        <end position="130"/>
    </location>
</feature>
<proteinExistence type="predicted"/>
<dbReference type="PRINTS" id="PR00040">
    <property type="entry name" value="HTHMERR"/>
</dbReference>
<dbReference type="EMBL" id="BJUN01000011">
    <property type="protein sequence ID" value="GEK59186.1"/>
    <property type="molecule type" value="Genomic_DNA"/>
</dbReference>
<dbReference type="SMART" id="SM00422">
    <property type="entry name" value="HTH_MERR"/>
    <property type="match status" value="1"/>
</dbReference>
<dbReference type="PANTHER" id="PTHR30204:SF58">
    <property type="entry name" value="HTH-TYPE TRANSCRIPTIONAL REGULATOR YFMP"/>
    <property type="match status" value="1"/>
</dbReference>
<dbReference type="STRING" id="1371.GCA_900166605_02184"/>
<evidence type="ECO:0000256" key="2">
    <source>
        <dbReference type="SAM" id="Coils"/>
    </source>
</evidence>
<dbReference type="PROSITE" id="PS50937">
    <property type="entry name" value="HTH_MERR_2"/>
    <property type="match status" value="1"/>
</dbReference>
<dbReference type="InterPro" id="IPR009061">
    <property type="entry name" value="DNA-bd_dom_put_sf"/>
</dbReference>
<accession>A0A510Y745</accession>
<keyword evidence="5" id="KW-1185">Reference proteome</keyword>
<evidence type="ECO:0000259" key="3">
    <source>
        <dbReference type="PROSITE" id="PS50937"/>
    </source>
</evidence>
<organism evidence="4 5">
    <name type="scientific">Marinococcus halophilus</name>
    <dbReference type="NCBI Taxonomy" id="1371"/>
    <lineage>
        <taxon>Bacteria</taxon>
        <taxon>Bacillati</taxon>
        <taxon>Bacillota</taxon>
        <taxon>Bacilli</taxon>
        <taxon>Bacillales</taxon>
        <taxon>Bacillaceae</taxon>
        <taxon>Marinococcus</taxon>
    </lineage>
</organism>
<dbReference type="SUPFAM" id="SSF46955">
    <property type="entry name" value="Putative DNA-binding domain"/>
    <property type="match status" value="1"/>
</dbReference>
<dbReference type="InterPro" id="IPR047057">
    <property type="entry name" value="MerR_fam"/>
</dbReference>
<comment type="caution">
    <text evidence="4">The sequence shown here is derived from an EMBL/GenBank/DDBJ whole genome shotgun (WGS) entry which is preliminary data.</text>
</comment>
<dbReference type="PANTHER" id="PTHR30204">
    <property type="entry name" value="REDOX-CYCLING DRUG-SENSING TRANSCRIPTIONAL ACTIVATOR SOXR"/>
    <property type="match status" value="1"/>
</dbReference>
<name>A0A510Y745_MARHA</name>
<evidence type="ECO:0000313" key="4">
    <source>
        <dbReference type="EMBL" id="GEK59186.1"/>
    </source>
</evidence>
<gene>
    <name evidence="4" type="primary">yfmP</name>
    <name evidence="4" type="ORF">MHA01_20910</name>
</gene>
<dbReference type="OrthoDB" id="166060at2"/>
<keyword evidence="2" id="KW-0175">Coiled coil</keyword>
<evidence type="ECO:0000256" key="1">
    <source>
        <dbReference type="ARBA" id="ARBA00023125"/>
    </source>
</evidence>
<reference evidence="4 5" key="1">
    <citation type="submission" date="2019-07" db="EMBL/GenBank/DDBJ databases">
        <title>Whole genome shotgun sequence of Marinococcus halophilus NBRC 102359.</title>
        <authorList>
            <person name="Hosoyama A."/>
            <person name="Uohara A."/>
            <person name="Ohji S."/>
            <person name="Ichikawa N."/>
        </authorList>
    </citation>
    <scope>NUCLEOTIDE SEQUENCE [LARGE SCALE GENOMIC DNA]</scope>
    <source>
        <strain evidence="4 5">NBRC 102359</strain>
    </source>
</reference>
<dbReference type="Proteomes" id="UP000321051">
    <property type="component" value="Unassembled WGS sequence"/>
</dbReference>
<evidence type="ECO:0000313" key="5">
    <source>
        <dbReference type="Proteomes" id="UP000321051"/>
    </source>
</evidence>
<dbReference type="GO" id="GO:0003677">
    <property type="term" value="F:DNA binding"/>
    <property type="evidence" value="ECO:0007669"/>
    <property type="project" value="UniProtKB-KW"/>
</dbReference>
<dbReference type="GO" id="GO:0003700">
    <property type="term" value="F:DNA-binding transcription factor activity"/>
    <property type="evidence" value="ECO:0007669"/>
    <property type="project" value="InterPro"/>
</dbReference>
<dbReference type="Gene3D" id="1.10.1660.10">
    <property type="match status" value="1"/>
</dbReference>
<keyword evidence="1" id="KW-0238">DNA-binding</keyword>
<protein>
    <submittedName>
        <fullName evidence="4">HTH-type transcriptional regulator YfmP</fullName>
    </submittedName>
</protein>
<sequence>MLYKIEEAAQTTGLTKRAIRYYEQIGLISAPERTEKGTRVYDDQDIERLQNVVTAKEVLGFSLQELQQYLDLKEQVKTVYSHYQSVQETTMQHEDLKQISDSLQAQIDMLDQKINQMTTFKTEMENLKNQADNVLSSFNKEK</sequence>
<feature type="domain" description="HTH merR-type" evidence="3">
    <location>
        <begin position="2"/>
        <end position="72"/>
    </location>
</feature>